<dbReference type="Gene3D" id="1.10.10.10">
    <property type="entry name" value="Winged helix-like DNA-binding domain superfamily/Winged helix DNA-binding domain"/>
    <property type="match status" value="1"/>
</dbReference>
<evidence type="ECO:0000256" key="4">
    <source>
        <dbReference type="SAM" id="Coils"/>
    </source>
</evidence>
<protein>
    <submittedName>
        <fullName evidence="7">Transcriptional regulatory protein WalR</fullName>
    </submittedName>
</protein>
<dbReference type="PANTHER" id="PTHR48111:SF40">
    <property type="entry name" value="PHOSPHATE REGULON TRANSCRIPTIONAL REGULATORY PROTEIN PHOB"/>
    <property type="match status" value="1"/>
</dbReference>
<dbReference type="SMART" id="SM00862">
    <property type="entry name" value="Trans_reg_C"/>
    <property type="match status" value="1"/>
</dbReference>
<dbReference type="CDD" id="cd17574">
    <property type="entry name" value="REC_OmpR"/>
    <property type="match status" value="1"/>
</dbReference>
<dbReference type="GO" id="GO:0032993">
    <property type="term" value="C:protein-DNA complex"/>
    <property type="evidence" value="ECO:0007669"/>
    <property type="project" value="TreeGrafter"/>
</dbReference>
<comment type="caution">
    <text evidence="7">The sequence shown here is derived from an EMBL/GenBank/DDBJ whole genome shotgun (WGS) entry which is preliminary data.</text>
</comment>
<dbReference type="InterPro" id="IPR016032">
    <property type="entry name" value="Sig_transdc_resp-reg_C-effctor"/>
</dbReference>
<dbReference type="InterPro" id="IPR039420">
    <property type="entry name" value="WalR-like"/>
</dbReference>
<dbReference type="PROSITE" id="PS50110">
    <property type="entry name" value="RESPONSE_REGULATORY"/>
    <property type="match status" value="1"/>
</dbReference>
<gene>
    <name evidence="7" type="primary">walR_57</name>
    <name evidence="7" type="ORF">SDC9_114898</name>
</gene>
<feature type="coiled-coil region" evidence="4">
    <location>
        <begin position="118"/>
        <end position="145"/>
    </location>
</feature>
<evidence type="ECO:0000256" key="1">
    <source>
        <dbReference type="ARBA" id="ARBA00022553"/>
    </source>
</evidence>
<dbReference type="InterPro" id="IPR001867">
    <property type="entry name" value="OmpR/PhoB-type_DNA-bd"/>
</dbReference>
<dbReference type="InterPro" id="IPR011006">
    <property type="entry name" value="CheY-like_superfamily"/>
</dbReference>
<keyword evidence="1" id="KW-0597">Phosphoprotein</keyword>
<dbReference type="PROSITE" id="PS51755">
    <property type="entry name" value="OMPR_PHOB"/>
    <property type="match status" value="1"/>
</dbReference>
<dbReference type="AlphaFoldDB" id="A0A645BRW7"/>
<feature type="domain" description="OmpR/PhoB-type" evidence="6">
    <location>
        <begin position="148"/>
        <end position="244"/>
    </location>
</feature>
<evidence type="ECO:0000256" key="3">
    <source>
        <dbReference type="ARBA" id="ARBA00023125"/>
    </source>
</evidence>
<dbReference type="CDD" id="cd00383">
    <property type="entry name" value="trans_reg_C"/>
    <property type="match status" value="1"/>
</dbReference>
<dbReference type="SUPFAM" id="SSF46894">
    <property type="entry name" value="C-terminal effector domain of the bipartite response regulators"/>
    <property type="match status" value="1"/>
</dbReference>
<dbReference type="Pfam" id="PF00486">
    <property type="entry name" value="Trans_reg_C"/>
    <property type="match status" value="1"/>
</dbReference>
<keyword evidence="2" id="KW-0902">Two-component regulatory system</keyword>
<dbReference type="GO" id="GO:0000976">
    <property type="term" value="F:transcription cis-regulatory region binding"/>
    <property type="evidence" value="ECO:0007669"/>
    <property type="project" value="TreeGrafter"/>
</dbReference>
<dbReference type="GO" id="GO:0005829">
    <property type="term" value="C:cytosol"/>
    <property type="evidence" value="ECO:0007669"/>
    <property type="project" value="TreeGrafter"/>
</dbReference>
<evidence type="ECO:0000313" key="7">
    <source>
        <dbReference type="EMBL" id="MPM67972.1"/>
    </source>
</evidence>
<evidence type="ECO:0000259" key="6">
    <source>
        <dbReference type="PROSITE" id="PS51755"/>
    </source>
</evidence>
<keyword evidence="3" id="KW-0238">DNA-binding</keyword>
<proteinExistence type="predicted"/>
<dbReference type="SMART" id="SM00448">
    <property type="entry name" value="REC"/>
    <property type="match status" value="1"/>
</dbReference>
<dbReference type="InterPro" id="IPR001789">
    <property type="entry name" value="Sig_transdc_resp-reg_receiver"/>
</dbReference>
<organism evidence="7">
    <name type="scientific">bioreactor metagenome</name>
    <dbReference type="NCBI Taxonomy" id="1076179"/>
    <lineage>
        <taxon>unclassified sequences</taxon>
        <taxon>metagenomes</taxon>
        <taxon>ecological metagenomes</taxon>
    </lineage>
</organism>
<dbReference type="GO" id="GO:0000156">
    <property type="term" value="F:phosphorelay response regulator activity"/>
    <property type="evidence" value="ECO:0007669"/>
    <property type="project" value="TreeGrafter"/>
</dbReference>
<dbReference type="Pfam" id="PF00072">
    <property type="entry name" value="Response_reg"/>
    <property type="match status" value="1"/>
</dbReference>
<dbReference type="InterPro" id="IPR036388">
    <property type="entry name" value="WH-like_DNA-bd_sf"/>
</dbReference>
<dbReference type="EMBL" id="VSSQ01021990">
    <property type="protein sequence ID" value="MPM67972.1"/>
    <property type="molecule type" value="Genomic_DNA"/>
</dbReference>
<dbReference type="SUPFAM" id="SSF52172">
    <property type="entry name" value="CheY-like"/>
    <property type="match status" value="1"/>
</dbReference>
<dbReference type="PANTHER" id="PTHR48111">
    <property type="entry name" value="REGULATOR OF RPOS"/>
    <property type="match status" value="1"/>
</dbReference>
<name>A0A645BRW7_9ZZZZ</name>
<sequence length="250" mass="28578">MKKILVVDDEEDLCEILQFNLKNSGYNVDVAYSSEEAFAKLKNNYDLLLLDVMMGGISGFKLAELIRQEYHNDVPIMFITARDNESDKLKGFNLGADDYISKPFSIKEVIARVNAVLIRTDNSLKKKAIEEIEKVEQKSEINTKNSKKENITVNDLTINMENKSVSLSGVLIKLTKKEFEILQMLINEPYNVFSRTNILDAVWKNEAYVLERTVDVHIARLRKKLLQYGSCIVNRSGYGYCFDINEAGKD</sequence>
<reference evidence="7" key="1">
    <citation type="submission" date="2019-08" db="EMBL/GenBank/DDBJ databases">
        <authorList>
            <person name="Kucharzyk K."/>
            <person name="Murdoch R.W."/>
            <person name="Higgins S."/>
            <person name="Loffler F."/>
        </authorList>
    </citation>
    <scope>NUCLEOTIDE SEQUENCE</scope>
</reference>
<dbReference type="Gene3D" id="6.10.250.690">
    <property type="match status" value="1"/>
</dbReference>
<feature type="domain" description="Response regulatory" evidence="5">
    <location>
        <begin position="3"/>
        <end position="117"/>
    </location>
</feature>
<keyword evidence="4" id="KW-0175">Coiled coil</keyword>
<accession>A0A645BRW7</accession>
<dbReference type="Gene3D" id="3.40.50.2300">
    <property type="match status" value="1"/>
</dbReference>
<evidence type="ECO:0000259" key="5">
    <source>
        <dbReference type="PROSITE" id="PS50110"/>
    </source>
</evidence>
<evidence type="ECO:0000256" key="2">
    <source>
        <dbReference type="ARBA" id="ARBA00023012"/>
    </source>
</evidence>
<dbReference type="GO" id="GO:0006355">
    <property type="term" value="P:regulation of DNA-templated transcription"/>
    <property type="evidence" value="ECO:0007669"/>
    <property type="project" value="InterPro"/>
</dbReference>